<dbReference type="PANTHER" id="PTHR46535:SF1">
    <property type="entry name" value="NEDD4-BINDING PROTEIN 2"/>
    <property type="match status" value="1"/>
</dbReference>
<dbReference type="InterPro" id="IPR002625">
    <property type="entry name" value="Smr_dom"/>
</dbReference>
<gene>
    <name evidence="3" type="ORF">Egran_05880</name>
</gene>
<keyword evidence="4" id="KW-1185">Reference proteome</keyword>
<dbReference type="Gene3D" id="1.10.8.10">
    <property type="entry name" value="DNA helicase RuvA subunit, C-terminal domain"/>
    <property type="match status" value="1"/>
</dbReference>
<dbReference type="OrthoDB" id="443981at2759"/>
<comment type="caution">
    <text evidence="3">The sequence shown here is derived from an EMBL/GenBank/DDBJ whole genome shotgun (WGS) entry which is preliminary data.</text>
</comment>
<protein>
    <recommendedName>
        <fullName evidence="2">Smr domain-containing protein</fullName>
    </recommendedName>
</protein>
<accession>A0A232LQF0</accession>
<feature type="region of interest" description="Disordered" evidence="1">
    <location>
        <begin position="56"/>
        <end position="75"/>
    </location>
</feature>
<dbReference type="GO" id="GO:0005634">
    <property type="term" value="C:nucleus"/>
    <property type="evidence" value="ECO:0007669"/>
    <property type="project" value="TreeGrafter"/>
</dbReference>
<reference evidence="3 4" key="1">
    <citation type="journal article" date="2015" name="Environ. Microbiol.">
        <title>Metagenome sequence of Elaphomyces granulatus from sporocarp tissue reveals Ascomycota ectomycorrhizal fingerprints of genome expansion and a Proteobacteria-rich microbiome.</title>
        <authorList>
            <person name="Quandt C.A."/>
            <person name="Kohler A."/>
            <person name="Hesse C.N."/>
            <person name="Sharpton T.J."/>
            <person name="Martin F."/>
            <person name="Spatafora J.W."/>
        </authorList>
    </citation>
    <scope>NUCLEOTIDE SEQUENCE [LARGE SCALE GENOMIC DNA]</scope>
    <source>
        <strain evidence="3 4">OSC145934</strain>
    </source>
</reference>
<evidence type="ECO:0000313" key="3">
    <source>
        <dbReference type="EMBL" id="OXV06352.1"/>
    </source>
</evidence>
<sequence>MANRTLLQDLESLFCPPLDPALFSAVVSDFDLAKPEDIRHLREILDTLKTLADEQQDLPFDPSGTSGAGSADFDDTDATLSEQVASQTETSRSPETDTTSLQSDFSSLDIGRNQRRRINVSKFSPNHTAWDNEDAIGLLALLGMREEEKMAYLAGMFPFMDIYTINHTFMKCDKDLDRSMDVLLNLSFFEEQSSGDDNNRILIPKGIDGFAGELHGGGGKRKGKRRRKTNRTLHPSRLDSAAPPREEDPIANKWDAMKEDVEFICCRTFPILQRETVASAYHSQGASLPATIKYLATLNAPRSMQEILNRPILAAQVAELTQNFATVSLTDLAGLLRITRSSISAANELATAMLRVPPRLNVSEAIQITIPAPAPASAPAVDFNVKKPVSRTARPKSDTDYNSASSTASSHFIAGAEAFSKASAAYRRGKSDPLMGAVAAYYSTVGRNHIEKAREEAAAAADALVDSQSMSEVLDLHGVTVQEAVRIASGRVTRWWESLGDSKRIFNKGPARNGYRIITGVGRHSRDRMPRIGPAVGKQLAREGWKVEVGQGVLTVTGVTRRR</sequence>
<dbReference type="InterPro" id="IPR036063">
    <property type="entry name" value="Smr_dom_sf"/>
</dbReference>
<dbReference type="AlphaFoldDB" id="A0A232LQF0"/>
<dbReference type="Gene3D" id="3.30.1370.110">
    <property type="match status" value="1"/>
</dbReference>
<dbReference type="InterPro" id="IPR013899">
    <property type="entry name" value="DUF1771"/>
</dbReference>
<dbReference type="Pfam" id="PF08590">
    <property type="entry name" value="DUF1771"/>
    <property type="match status" value="1"/>
</dbReference>
<feature type="domain" description="Smr" evidence="2">
    <location>
        <begin position="474"/>
        <end position="563"/>
    </location>
</feature>
<feature type="region of interest" description="Disordered" evidence="1">
    <location>
        <begin position="213"/>
        <end position="248"/>
    </location>
</feature>
<name>A0A232LQF0_9EURO</name>
<dbReference type="InterPro" id="IPR009060">
    <property type="entry name" value="UBA-like_sf"/>
</dbReference>
<dbReference type="PANTHER" id="PTHR46535">
    <property type="entry name" value="NEDD4-BINDING PROTEIN 2"/>
    <property type="match status" value="1"/>
</dbReference>
<dbReference type="InterPro" id="IPR058864">
    <property type="entry name" value="UBA_10"/>
</dbReference>
<feature type="region of interest" description="Disordered" evidence="1">
    <location>
        <begin position="81"/>
        <end position="106"/>
    </location>
</feature>
<dbReference type="GO" id="GO:0004519">
    <property type="term" value="F:endonuclease activity"/>
    <property type="evidence" value="ECO:0007669"/>
    <property type="project" value="TreeGrafter"/>
</dbReference>
<proteinExistence type="predicted"/>
<dbReference type="EMBL" id="NPHW01005852">
    <property type="protein sequence ID" value="OXV06352.1"/>
    <property type="molecule type" value="Genomic_DNA"/>
</dbReference>
<dbReference type="Pfam" id="PF26286">
    <property type="entry name" value="UBA_10"/>
    <property type="match status" value="1"/>
</dbReference>
<dbReference type="InterPro" id="IPR052772">
    <property type="entry name" value="Endo/PolyKinase_Domain-Protein"/>
</dbReference>
<dbReference type="PROSITE" id="PS50828">
    <property type="entry name" value="SMR"/>
    <property type="match status" value="1"/>
</dbReference>
<dbReference type="SUPFAM" id="SSF160443">
    <property type="entry name" value="SMR domain-like"/>
    <property type="match status" value="1"/>
</dbReference>
<evidence type="ECO:0000313" key="4">
    <source>
        <dbReference type="Proteomes" id="UP000243515"/>
    </source>
</evidence>
<organism evidence="3 4">
    <name type="scientific">Elaphomyces granulatus</name>
    <dbReference type="NCBI Taxonomy" id="519963"/>
    <lineage>
        <taxon>Eukaryota</taxon>
        <taxon>Fungi</taxon>
        <taxon>Dikarya</taxon>
        <taxon>Ascomycota</taxon>
        <taxon>Pezizomycotina</taxon>
        <taxon>Eurotiomycetes</taxon>
        <taxon>Eurotiomycetidae</taxon>
        <taxon>Eurotiales</taxon>
        <taxon>Elaphomycetaceae</taxon>
        <taxon>Elaphomyces</taxon>
    </lineage>
</organism>
<evidence type="ECO:0000259" key="2">
    <source>
        <dbReference type="PROSITE" id="PS50828"/>
    </source>
</evidence>
<dbReference type="Proteomes" id="UP000243515">
    <property type="component" value="Unassembled WGS sequence"/>
</dbReference>
<dbReference type="CDD" id="cd14279">
    <property type="entry name" value="CUE"/>
    <property type="match status" value="1"/>
</dbReference>
<feature type="compositionally biased region" description="Basic residues" evidence="1">
    <location>
        <begin position="218"/>
        <end position="231"/>
    </location>
</feature>
<dbReference type="SUPFAM" id="SSF46934">
    <property type="entry name" value="UBA-like"/>
    <property type="match status" value="1"/>
</dbReference>
<evidence type="ECO:0000256" key="1">
    <source>
        <dbReference type="SAM" id="MobiDB-lite"/>
    </source>
</evidence>
<dbReference type="SMART" id="SM01162">
    <property type="entry name" value="DUF1771"/>
    <property type="match status" value="1"/>
</dbReference>